<dbReference type="HAMAP" id="MF_00051">
    <property type="entry name" value="SHMT"/>
    <property type="match status" value="1"/>
</dbReference>
<reference evidence="7 8" key="1">
    <citation type="submission" date="2016-10" db="EMBL/GenBank/DDBJ databases">
        <authorList>
            <person name="de Groot N.N."/>
        </authorList>
    </citation>
    <scope>NUCLEOTIDE SEQUENCE [LARGE SCALE GENOMIC DNA]</scope>
    <source>
        <strain evidence="7 8">CGMCC 4.7037</strain>
    </source>
</reference>
<proteinExistence type="inferred from homology"/>
<feature type="modified residue" description="N6-(pyridoxal phosphate)lysine" evidence="4 5">
    <location>
        <position position="231"/>
    </location>
</feature>
<sequence>MFIRRGYALLAQEDPLLHRALVAEHQRQDGTLMMVASSSIVDPSVLACMSSVAMNVTAEGYPGARYHAGCGEIDPIEQYAIDRAMAVFGARYVNVQAHSATTANYAVMSALLNPGDVILGMKLDQGGHLTHGFPAAYSGTYFQAINYGLDNNRRIDYKQARELALEHRPKLIVCGATAYPRTVDFARFREIADEAGALLLADISHIAGLVATGLHPSPVDHAHITTTCTHKQLGGPRGALIMSGRDAGTPFGEDGRTLAQRLRSAIFPYFQGAPILPVIAAKARMLSLVQTEEYRAAARRIVDNAALLASELAGLGYQVITGGTDNHIVLLDFIGQPISGLVAERALEDVGIVVNKNHIPGDPRPSTVTSGVRIGTNSVAQRGFGPSEIRQCAQLIDSVLRAVRPLGERDYELEDFTRQAVRADVRKLASQFPIPRYVPVDRRQPSE</sequence>
<keyword evidence="7" id="KW-0489">Methyltransferase</keyword>
<comment type="function">
    <text evidence="4">Catalyzes the reversible interconversion of serine and glycine with tetrahydrofolate (THF) serving as the one-carbon carrier. This reaction serves as the major source of one-carbon groups required for the biosynthesis of purines, thymidylate, methionine, and other important biomolecules. Also exhibits THF-independent aldolase activity toward beta-hydroxyamino acids, producing glycine and aldehydes, via a retro-aldol mechanism.</text>
</comment>
<dbReference type="InterPro" id="IPR039429">
    <property type="entry name" value="SHMT-like_dom"/>
</dbReference>
<dbReference type="InterPro" id="IPR001085">
    <property type="entry name" value="Ser_HO-MeTrfase"/>
</dbReference>
<feature type="binding site" evidence="4">
    <location>
        <position position="123"/>
    </location>
    <ligand>
        <name>(6S)-5,6,7,8-tetrahydrofolate</name>
        <dbReference type="ChEBI" id="CHEBI:57453"/>
    </ligand>
</feature>
<organism evidence="7 8">
    <name type="scientific">Nonomuraea solani</name>
    <dbReference type="NCBI Taxonomy" id="1144553"/>
    <lineage>
        <taxon>Bacteria</taxon>
        <taxon>Bacillati</taxon>
        <taxon>Actinomycetota</taxon>
        <taxon>Actinomycetes</taxon>
        <taxon>Streptosporangiales</taxon>
        <taxon>Streptosporangiaceae</taxon>
        <taxon>Nonomuraea</taxon>
    </lineage>
</organism>
<protein>
    <recommendedName>
        <fullName evidence="4">Serine hydroxymethyltransferase</fullName>
        <shortName evidence="4">SHMT</shortName>
        <shortName evidence="4">Serine methylase</shortName>
        <ecNumber evidence="4">2.1.2.1</ecNumber>
    </recommendedName>
</protein>
<comment type="subcellular location">
    <subcellularLocation>
        <location evidence="4">Cytoplasm</location>
    </subcellularLocation>
</comment>
<gene>
    <name evidence="4" type="primary">glyA</name>
    <name evidence="7" type="ORF">SAMN05444920_10210</name>
</gene>
<dbReference type="GO" id="GO:0032259">
    <property type="term" value="P:methylation"/>
    <property type="evidence" value="ECO:0007669"/>
    <property type="project" value="UniProtKB-KW"/>
</dbReference>
<feature type="domain" description="Serine hydroxymethyltransferase-like" evidence="6">
    <location>
        <begin position="11"/>
        <end position="396"/>
    </location>
</feature>
<dbReference type="InterPro" id="IPR015424">
    <property type="entry name" value="PyrdxlP-dep_Trfase"/>
</dbReference>
<dbReference type="GO" id="GO:0019264">
    <property type="term" value="P:glycine biosynthetic process from serine"/>
    <property type="evidence" value="ECO:0007669"/>
    <property type="project" value="UniProtKB-UniRule"/>
</dbReference>
<dbReference type="PANTHER" id="PTHR11680">
    <property type="entry name" value="SERINE HYDROXYMETHYLTRANSFERASE"/>
    <property type="match status" value="1"/>
</dbReference>
<dbReference type="AlphaFoldDB" id="A0A1H5XSM3"/>
<comment type="cofactor">
    <cofactor evidence="1 4 5">
        <name>pyridoxal 5'-phosphate</name>
        <dbReference type="ChEBI" id="CHEBI:597326"/>
    </cofactor>
</comment>
<accession>A0A1H5XSM3</accession>
<keyword evidence="8" id="KW-1185">Reference proteome</keyword>
<comment type="pathway">
    <text evidence="4">Amino-acid biosynthesis; glycine biosynthesis; glycine from L-serine: step 1/1.</text>
</comment>
<dbReference type="NCBIfam" id="NF000586">
    <property type="entry name" value="PRK00011.1"/>
    <property type="match status" value="1"/>
</dbReference>
<evidence type="ECO:0000256" key="3">
    <source>
        <dbReference type="ARBA" id="ARBA00022898"/>
    </source>
</evidence>
<dbReference type="Pfam" id="PF00464">
    <property type="entry name" value="SHMT"/>
    <property type="match status" value="1"/>
</dbReference>
<dbReference type="Gene3D" id="3.90.1150.10">
    <property type="entry name" value="Aspartate Aminotransferase, domain 1"/>
    <property type="match status" value="1"/>
</dbReference>
<comment type="catalytic activity">
    <reaction evidence="4">
        <text>(6R)-5,10-methylene-5,6,7,8-tetrahydrofolate + glycine + H2O = (6S)-5,6,7,8-tetrahydrofolate + L-serine</text>
        <dbReference type="Rhea" id="RHEA:15481"/>
        <dbReference type="ChEBI" id="CHEBI:15377"/>
        <dbReference type="ChEBI" id="CHEBI:15636"/>
        <dbReference type="ChEBI" id="CHEBI:33384"/>
        <dbReference type="ChEBI" id="CHEBI:57305"/>
        <dbReference type="ChEBI" id="CHEBI:57453"/>
        <dbReference type="EC" id="2.1.2.1"/>
    </reaction>
</comment>
<dbReference type="EMBL" id="FNVT01000002">
    <property type="protein sequence ID" value="SEG14662.1"/>
    <property type="molecule type" value="Genomic_DNA"/>
</dbReference>
<keyword evidence="4" id="KW-0028">Amino-acid biosynthesis</keyword>
<evidence type="ECO:0000256" key="5">
    <source>
        <dbReference type="PIRSR" id="PIRSR000412-50"/>
    </source>
</evidence>
<evidence type="ECO:0000259" key="6">
    <source>
        <dbReference type="Pfam" id="PF00464"/>
    </source>
</evidence>
<dbReference type="RefSeq" id="WP_103954775.1">
    <property type="nucleotide sequence ID" value="NZ_FNVT01000002.1"/>
</dbReference>
<comment type="similarity">
    <text evidence="2 4">Belongs to the SHMT family.</text>
</comment>
<dbReference type="GO" id="GO:0004372">
    <property type="term" value="F:glycine hydroxymethyltransferase activity"/>
    <property type="evidence" value="ECO:0007669"/>
    <property type="project" value="UniProtKB-UniRule"/>
</dbReference>
<dbReference type="InterPro" id="IPR015422">
    <property type="entry name" value="PyrdxlP-dep_Trfase_small"/>
</dbReference>
<comment type="caution">
    <text evidence="4">Lacks conserved residue(s) required for the propagation of feature annotation.</text>
</comment>
<dbReference type="UniPathway" id="UPA00288">
    <property type="reaction ID" value="UER01023"/>
</dbReference>
<dbReference type="CDD" id="cd00378">
    <property type="entry name" value="SHMT"/>
    <property type="match status" value="1"/>
</dbReference>
<evidence type="ECO:0000313" key="7">
    <source>
        <dbReference type="EMBL" id="SEG14662.1"/>
    </source>
</evidence>
<dbReference type="Proteomes" id="UP000236732">
    <property type="component" value="Unassembled WGS sequence"/>
</dbReference>
<feature type="binding site" evidence="4">
    <location>
        <position position="253"/>
    </location>
    <ligand>
        <name>(6S)-5,6,7,8-tetrahydrofolate</name>
        <dbReference type="ChEBI" id="CHEBI:57453"/>
    </ligand>
</feature>
<dbReference type="GO" id="GO:0008168">
    <property type="term" value="F:methyltransferase activity"/>
    <property type="evidence" value="ECO:0007669"/>
    <property type="project" value="UniProtKB-KW"/>
</dbReference>
<dbReference type="GO" id="GO:0035999">
    <property type="term" value="P:tetrahydrofolate interconversion"/>
    <property type="evidence" value="ECO:0007669"/>
    <property type="project" value="UniProtKB-UniRule"/>
</dbReference>
<keyword evidence="4 7" id="KW-0808">Transferase</keyword>
<dbReference type="InterPro" id="IPR049943">
    <property type="entry name" value="Ser_HO-MeTrfase-like"/>
</dbReference>
<dbReference type="EC" id="2.1.2.1" evidence="4"/>
<evidence type="ECO:0000256" key="1">
    <source>
        <dbReference type="ARBA" id="ARBA00001933"/>
    </source>
</evidence>
<dbReference type="GO" id="GO:0030170">
    <property type="term" value="F:pyridoxal phosphate binding"/>
    <property type="evidence" value="ECO:0007669"/>
    <property type="project" value="UniProtKB-UniRule"/>
</dbReference>
<name>A0A1H5XSM3_9ACTN</name>
<evidence type="ECO:0000256" key="4">
    <source>
        <dbReference type="HAMAP-Rule" id="MF_00051"/>
    </source>
</evidence>
<keyword evidence="4" id="KW-0963">Cytoplasm</keyword>
<feature type="site" description="Plays an important role in substrate specificity" evidence="4">
    <location>
        <position position="230"/>
    </location>
</feature>
<dbReference type="SUPFAM" id="SSF53383">
    <property type="entry name" value="PLP-dependent transferases"/>
    <property type="match status" value="1"/>
</dbReference>
<keyword evidence="4" id="KW-0554">One-carbon metabolism</keyword>
<dbReference type="PIRSF" id="PIRSF000412">
    <property type="entry name" value="SHMT"/>
    <property type="match status" value="1"/>
</dbReference>
<dbReference type="OrthoDB" id="3514085at2"/>
<feature type="binding site" evidence="4">
    <location>
        <begin position="127"/>
        <end position="129"/>
    </location>
    <ligand>
        <name>(6S)-5,6,7,8-tetrahydrofolate</name>
        <dbReference type="ChEBI" id="CHEBI:57453"/>
    </ligand>
</feature>
<dbReference type="UniPathway" id="UPA00193"/>
<dbReference type="InterPro" id="IPR015421">
    <property type="entry name" value="PyrdxlP-dep_Trfase_major"/>
</dbReference>
<keyword evidence="3 4" id="KW-0663">Pyridoxal phosphate</keyword>
<comment type="subunit">
    <text evidence="4">Homodimer.</text>
</comment>
<evidence type="ECO:0000256" key="2">
    <source>
        <dbReference type="ARBA" id="ARBA00006376"/>
    </source>
</evidence>
<comment type="pathway">
    <text evidence="4">One-carbon metabolism; tetrahydrofolate interconversion.</text>
</comment>
<evidence type="ECO:0000313" key="8">
    <source>
        <dbReference type="Proteomes" id="UP000236732"/>
    </source>
</evidence>
<dbReference type="GO" id="GO:0005829">
    <property type="term" value="C:cytosol"/>
    <property type="evidence" value="ECO:0007669"/>
    <property type="project" value="TreeGrafter"/>
</dbReference>
<dbReference type="Gene3D" id="3.40.640.10">
    <property type="entry name" value="Type I PLP-dependent aspartate aminotransferase-like (Major domain)"/>
    <property type="match status" value="1"/>
</dbReference>
<dbReference type="PANTHER" id="PTHR11680:SF35">
    <property type="entry name" value="SERINE HYDROXYMETHYLTRANSFERASE 1"/>
    <property type="match status" value="1"/>
</dbReference>